<comment type="caution">
    <text evidence="1">The sequence shown here is derived from an EMBL/GenBank/DDBJ whole genome shotgun (WGS) entry which is preliminary data.</text>
</comment>
<evidence type="ECO:0000313" key="1">
    <source>
        <dbReference type="EMBL" id="OGY46905.1"/>
    </source>
</evidence>
<organism evidence="1 2">
    <name type="scientific">Candidatus Buchananbacteria bacterium RIFCSPHIGHO2_01_FULL_47_11b</name>
    <dbReference type="NCBI Taxonomy" id="1797537"/>
    <lineage>
        <taxon>Bacteria</taxon>
        <taxon>Candidatus Buchananiibacteriota</taxon>
    </lineage>
</organism>
<dbReference type="Proteomes" id="UP000178385">
    <property type="component" value="Unassembled WGS sequence"/>
</dbReference>
<dbReference type="PROSITE" id="PS51257">
    <property type="entry name" value="PROKAR_LIPOPROTEIN"/>
    <property type="match status" value="1"/>
</dbReference>
<protein>
    <submittedName>
        <fullName evidence="1">Uncharacterized protein</fullName>
    </submittedName>
</protein>
<gene>
    <name evidence="1" type="ORF">A2840_01560</name>
</gene>
<evidence type="ECO:0000313" key="2">
    <source>
        <dbReference type="Proteomes" id="UP000178385"/>
    </source>
</evidence>
<accession>A0A1G1Y3I8</accession>
<dbReference type="AlphaFoldDB" id="A0A1G1Y3I8"/>
<name>A0A1G1Y3I8_9BACT</name>
<dbReference type="EMBL" id="MHIG01000021">
    <property type="protein sequence ID" value="OGY46905.1"/>
    <property type="molecule type" value="Genomic_DNA"/>
</dbReference>
<proteinExistence type="predicted"/>
<sequence length="131" mass="14627">MRGDMRLYILSTIVLVGITLAGCQSTVRPLIDVQQDLTQRVDAQRQKQENKTQALRGCQELCQQTLASDGQDFDQGPCLSNEIAPDWACDIIHQPRQEVDSAPENQCEAYQTGRVSHLVEVDGNCNVIRDL</sequence>
<reference evidence="1 2" key="1">
    <citation type="journal article" date="2016" name="Nat. Commun.">
        <title>Thousands of microbial genomes shed light on interconnected biogeochemical processes in an aquifer system.</title>
        <authorList>
            <person name="Anantharaman K."/>
            <person name="Brown C.T."/>
            <person name="Hug L.A."/>
            <person name="Sharon I."/>
            <person name="Castelle C.J."/>
            <person name="Probst A.J."/>
            <person name="Thomas B.C."/>
            <person name="Singh A."/>
            <person name="Wilkins M.J."/>
            <person name="Karaoz U."/>
            <person name="Brodie E.L."/>
            <person name="Williams K.H."/>
            <person name="Hubbard S.S."/>
            <person name="Banfield J.F."/>
        </authorList>
    </citation>
    <scope>NUCLEOTIDE SEQUENCE [LARGE SCALE GENOMIC DNA]</scope>
</reference>